<protein>
    <submittedName>
        <fullName evidence="3">tRNA (5-methylaminomethyl-2-thiouridine)(34)-methyltransferase MnmD</fullName>
    </submittedName>
</protein>
<organism evidence="3 4">
    <name type="scientific">Paracoccus pacificus</name>
    <dbReference type="NCBI Taxonomy" id="1463598"/>
    <lineage>
        <taxon>Bacteria</taxon>
        <taxon>Pseudomonadati</taxon>
        <taxon>Pseudomonadota</taxon>
        <taxon>Alphaproteobacteria</taxon>
        <taxon>Rhodobacterales</taxon>
        <taxon>Paracoccaceae</taxon>
        <taxon>Paracoccus</taxon>
    </lineage>
</organism>
<gene>
    <name evidence="3" type="primary">mnmD</name>
    <name evidence="3" type="ORF">ACFSCT_12800</name>
</gene>
<dbReference type="EMBL" id="JBHUEN010000043">
    <property type="protein sequence ID" value="MFD1882594.1"/>
    <property type="molecule type" value="Genomic_DNA"/>
</dbReference>
<reference evidence="4" key="1">
    <citation type="journal article" date="2019" name="Int. J. Syst. Evol. Microbiol.">
        <title>The Global Catalogue of Microorganisms (GCM) 10K type strain sequencing project: providing services to taxonomists for standard genome sequencing and annotation.</title>
        <authorList>
            <consortium name="The Broad Institute Genomics Platform"/>
            <consortium name="The Broad Institute Genome Sequencing Center for Infectious Disease"/>
            <person name="Wu L."/>
            <person name="Ma J."/>
        </authorList>
    </citation>
    <scope>NUCLEOTIDE SEQUENCE [LARGE SCALE GENOMIC DNA]</scope>
    <source>
        <strain evidence="4">CCUG 56029</strain>
    </source>
</reference>
<feature type="domain" description="MnmC-like methyltransferase" evidence="2">
    <location>
        <begin position="130"/>
        <end position="237"/>
    </location>
</feature>
<dbReference type="NCBIfam" id="NF033855">
    <property type="entry name" value="tRNA_MNMC2"/>
    <property type="match status" value="1"/>
</dbReference>
<dbReference type="PANTHER" id="PTHR39963:SF1">
    <property type="entry name" value="MNMC-LIKE METHYLTRANSFERASE DOMAIN-CONTAINING PROTEIN"/>
    <property type="match status" value="1"/>
</dbReference>
<accession>A0ABW4R8N7</accession>
<dbReference type="InterPro" id="IPR008471">
    <property type="entry name" value="MnmC-like_methylTransf"/>
</dbReference>
<evidence type="ECO:0000313" key="3">
    <source>
        <dbReference type="EMBL" id="MFD1882594.1"/>
    </source>
</evidence>
<dbReference type="Pfam" id="PF05430">
    <property type="entry name" value="Methyltransf_30"/>
    <property type="match status" value="1"/>
</dbReference>
<dbReference type="PANTHER" id="PTHR39963">
    <property type="entry name" value="SLL0983 PROTEIN"/>
    <property type="match status" value="1"/>
</dbReference>
<name>A0ABW4R8N7_9RHOB</name>
<dbReference type="Gene3D" id="3.40.50.150">
    <property type="entry name" value="Vaccinia Virus protein VP39"/>
    <property type="match status" value="1"/>
</dbReference>
<dbReference type="InterPro" id="IPR047785">
    <property type="entry name" value="tRNA_MNMC2"/>
</dbReference>
<dbReference type="Proteomes" id="UP001597213">
    <property type="component" value="Unassembled WGS sequence"/>
</dbReference>
<dbReference type="SUPFAM" id="SSF53335">
    <property type="entry name" value="S-adenosyl-L-methionine-dependent methyltransferases"/>
    <property type="match status" value="1"/>
</dbReference>
<evidence type="ECO:0000313" key="4">
    <source>
        <dbReference type="Proteomes" id="UP001597213"/>
    </source>
</evidence>
<dbReference type="RefSeq" id="WP_379143316.1">
    <property type="nucleotide sequence ID" value="NZ_JBHUEN010000043.1"/>
</dbReference>
<comment type="caution">
    <text evidence="3">The sequence shown here is derived from an EMBL/GenBank/DDBJ whole genome shotgun (WGS) entry which is preliminary data.</text>
</comment>
<dbReference type="InterPro" id="IPR029063">
    <property type="entry name" value="SAM-dependent_MTases_sf"/>
</dbReference>
<keyword evidence="4" id="KW-1185">Reference proteome</keyword>
<proteinExistence type="predicted"/>
<feature type="region of interest" description="Disordered" evidence="1">
    <location>
        <begin position="1"/>
        <end position="27"/>
    </location>
</feature>
<sequence length="239" mass="25484">MQTIPRQSDHENPNAAGSDARSGPDLDWRDGVIPVATRYDDPYFSLSGGLAETRHVFLDGNDLPARLRPGFQVAELGFGTGLNLLALAAIADVPVGFTSFEAEPMETAQIARALTAFPELGPLIGAYLAAWGNATGPVREFTLGQVTARIVIGDARQMLPQWRGAADAWFLDGFSPARNPELWDPALLRAVATHTTPGGSFATYTAAGHVRRALQGAGFAVTRQPGFGSKRHMTTGRLS</sequence>
<evidence type="ECO:0000256" key="1">
    <source>
        <dbReference type="SAM" id="MobiDB-lite"/>
    </source>
</evidence>
<evidence type="ECO:0000259" key="2">
    <source>
        <dbReference type="Pfam" id="PF05430"/>
    </source>
</evidence>